<name>A0A8S8ZD59_SORMA</name>
<organism evidence="3 4">
    <name type="scientific">Sordaria macrospora</name>
    <dbReference type="NCBI Taxonomy" id="5147"/>
    <lineage>
        <taxon>Eukaryota</taxon>
        <taxon>Fungi</taxon>
        <taxon>Dikarya</taxon>
        <taxon>Ascomycota</taxon>
        <taxon>Pezizomycotina</taxon>
        <taxon>Sordariomycetes</taxon>
        <taxon>Sordariomycetidae</taxon>
        <taxon>Sordariales</taxon>
        <taxon>Sordariaceae</taxon>
        <taxon>Sordaria</taxon>
    </lineage>
</organism>
<dbReference type="Gene3D" id="3.40.50.10190">
    <property type="entry name" value="BRCT domain"/>
    <property type="match status" value="1"/>
</dbReference>
<dbReference type="EMBL" id="NMPR01000216">
    <property type="protein sequence ID" value="KAA8627993.1"/>
    <property type="molecule type" value="Genomic_DNA"/>
</dbReference>
<feature type="compositionally biased region" description="Polar residues" evidence="1">
    <location>
        <begin position="309"/>
        <end position="343"/>
    </location>
</feature>
<comment type="caution">
    <text evidence="3">The sequence shown here is derived from an EMBL/GenBank/DDBJ whole genome shotgun (WGS) entry which is preliminary data.</text>
</comment>
<feature type="compositionally biased region" description="Low complexity" evidence="1">
    <location>
        <begin position="350"/>
        <end position="362"/>
    </location>
</feature>
<feature type="region of interest" description="Disordered" evidence="1">
    <location>
        <begin position="260"/>
        <end position="400"/>
    </location>
</feature>
<dbReference type="OMA" id="VTHFICT"/>
<evidence type="ECO:0000313" key="3">
    <source>
        <dbReference type="EMBL" id="KAA8627993.1"/>
    </source>
</evidence>
<protein>
    <recommendedName>
        <fullName evidence="2">BRCT domain-containing protein</fullName>
    </recommendedName>
</protein>
<dbReference type="VEuPathDB" id="FungiDB:SMAC_02240"/>
<evidence type="ECO:0000259" key="2">
    <source>
        <dbReference type="PROSITE" id="PS50172"/>
    </source>
</evidence>
<dbReference type="Proteomes" id="UP000433876">
    <property type="component" value="Unassembled WGS sequence"/>
</dbReference>
<evidence type="ECO:0000256" key="1">
    <source>
        <dbReference type="SAM" id="MobiDB-lite"/>
    </source>
</evidence>
<evidence type="ECO:0000313" key="4">
    <source>
        <dbReference type="Proteomes" id="UP000433876"/>
    </source>
</evidence>
<sequence>MSRGKVGTGRLKPIFRGLNIALSGTFDGQWTDSKISHWVNLRAGTFSRQMSEAVTHFICTKEEFDKKGSKVKSALARAYKKDKKCFIVSFDWLEDSLFGNKRLPEDDYSHVASLKALREKARLERKIAKGVEEEDRAVNENFYHVYWDPTDLFQYNITLLRDDQEMGILGERYVVKLHESNALPHLYQVAVRYYKSKKDTIPKLHRLSETPGDFQREYDSFKRFFEIKVGYPWDERLVRGVGSLGAKFFSYQPPTGGKPVGWVPKEYIPKEEPTPASEAQVNNTSSESIVSSHQSVLVPSRSEAEVNAGSESMPSAQPTPTLVPNSEVPPTQESVPTTSSSQIGCHDQTHQNNQHQQQDETQVAMSSDSPQHDTHEEGLETATEDAQLTEDAKATNGEDATVIGMPVVDGQTLII</sequence>
<dbReference type="SUPFAM" id="SSF52113">
    <property type="entry name" value="BRCT domain"/>
    <property type="match status" value="1"/>
</dbReference>
<dbReference type="CDD" id="cd00027">
    <property type="entry name" value="BRCT"/>
    <property type="match status" value="1"/>
</dbReference>
<reference evidence="3 4" key="1">
    <citation type="submission" date="2017-07" db="EMBL/GenBank/DDBJ databases">
        <title>Genome sequence of the Sordaria macrospora wild type strain R19027.</title>
        <authorList>
            <person name="Nowrousian M."/>
            <person name="Teichert I."/>
            <person name="Kueck U."/>
        </authorList>
    </citation>
    <scope>NUCLEOTIDE SEQUENCE [LARGE SCALE GENOMIC DNA]</scope>
    <source>
        <strain evidence="3 4">R19027</strain>
        <tissue evidence="3">Mycelium</tissue>
    </source>
</reference>
<dbReference type="InterPro" id="IPR001357">
    <property type="entry name" value="BRCT_dom"/>
</dbReference>
<feature type="domain" description="BRCT" evidence="2">
    <location>
        <begin position="10"/>
        <end position="110"/>
    </location>
</feature>
<feature type="compositionally biased region" description="Low complexity" evidence="1">
    <location>
        <begin position="285"/>
        <end position="295"/>
    </location>
</feature>
<dbReference type="Pfam" id="PF00533">
    <property type="entry name" value="BRCT"/>
    <property type="match status" value="1"/>
</dbReference>
<dbReference type="AlphaFoldDB" id="A0A8S8ZD59"/>
<accession>A0A8S8ZD59</accession>
<gene>
    <name evidence="3" type="ORF">SMACR_02240</name>
</gene>
<proteinExistence type="predicted"/>
<dbReference type="InterPro" id="IPR036420">
    <property type="entry name" value="BRCT_dom_sf"/>
</dbReference>
<dbReference type="PROSITE" id="PS50172">
    <property type="entry name" value="BRCT"/>
    <property type="match status" value="1"/>
</dbReference>